<gene>
    <name evidence="2" type="ORF">PENTCL1PPCAC_26291</name>
</gene>
<name>A0AAV5UBE9_9BILA</name>
<dbReference type="GO" id="GO:0016589">
    <property type="term" value="C:NURF complex"/>
    <property type="evidence" value="ECO:0007669"/>
    <property type="project" value="TreeGrafter"/>
</dbReference>
<dbReference type="Proteomes" id="UP001432027">
    <property type="component" value="Unassembled WGS sequence"/>
</dbReference>
<accession>A0AAV5UBE9</accession>
<organism evidence="2 3">
    <name type="scientific">Pristionchus entomophagus</name>
    <dbReference type="NCBI Taxonomy" id="358040"/>
    <lineage>
        <taxon>Eukaryota</taxon>
        <taxon>Metazoa</taxon>
        <taxon>Ecdysozoa</taxon>
        <taxon>Nematoda</taxon>
        <taxon>Chromadorea</taxon>
        <taxon>Rhabditida</taxon>
        <taxon>Rhabditina</taxon>
        <taxon>Diplogasteromorpha</taxon>
        <taxon>Diplogasteroidea</taxon>
        <taxon>Neodiplogasteridae</taxon>
        <taxon>Pristionchus</taxon>
    </lineage>
</organism>
<proteinExistence type="predicted"/>
<feature type="non-terminal residue" evidence="2">
    <location>
        <position position="240"/>
    </location>
</feature>
<dbReference type="PANTHER" id="PTHR21397">
    <property type="entry name" value="CHROMATIN COMPLEXES SUBUNIT BAP18-RELATED"/>
    <property type="match status" value="1"/>
</dbReference>
<protein>
    <submittedName>
        <fullName evidence="2">Uncharacterized protein</fullName>
    </submittedName>
</protein>
<dbReference type="PANTHER" id="PTHR21397:SF2">
    <property type="entry name" value="CHROMATIN COMPLEXES SUBUNIT BAP18"/>
    <property type="match status" value="1"/>
</dbReference>
<dbReference type="EMBL" id="BTSX01000006">
    <property type="protein sequence ID" value="GMT04117.1"/>
    <property type="molecule type" value="Genomic_DNA"/>
</dbReference>
<evidence type="ECO:0000256" key="1">
    <source>
        <dbReference type="SAM" id="MobiDB-lite"/>
    </source>
</evidence>
<evidence type="ECO:0000313" key="3">
    <source>
        <dbReference type="Proteomes" id="UP001432027"/>
    </source>
</evidence>
<feature type="non-terminal residue" evidence="2">
    <location>
        <position position="1"/>
    </location>
</feature>
<dbReference type="GO" id="GO:0071339">
    <property type="term" value="C:MLL1 complex"/>
    <property type="evidence" value="ECO:0007669"/>
    <property type="project" value="TreeGrafter"/>
</dbReference>
<sequence length="240" mass="25279">NLNRGGMPPSMGPSTSSGMGGMGMGGSSLPSSSSANNTTEGGRNQVTKVAEVFLTAGHAFQRLGDLTLQLQGESTETDESKWNDGDISKLRDALTRFAHELDTISDSVQQRTMKHIKVDIKRRTLVGDDTVRRTNSPQVTMGGVGGVGGGLPGGGPMGVPKRPAHLMTMQPTGMPPKRLATQYTKFQPYSSAMAGAGRMAAATRPPTTYLTDSSVSVAPSLAPLTTPLLNEPSHHYINTR</sequence>
<evidence type="ECO:0000313" key="2">
    <source>
        <dbReference type="EMBL" id="GMT04117.1"/>
    </source>
</evidence>
<feature type="compositionally biased region" description="Low complexity" evidence="1">
    <location>
        <begin position="1"/>
        <end position="17"/>
    </location>
</feature>
<keyword evidence="3" id="KW-1185">Reference proteome</keyword>
<reference evidence="2" key="1">
    <citation type="submission" date="2023-10" db="EMBL/GenBank/DDBJ databases">
        <title>Genome assembly of Pristionchus species.</title>
        <authorList>
            <person name="Yoshida K."/>
            <person name="Sommer R.J."/>
        </authorList>
    </citation>
    <scope>NUCLEOTIDE SEQUENCE</scope>
    <source>
        <strain evidence="2">RS0144</strain>
    </source>
</reference>
<dbReference type="AlphaFoldDB" id="A0AAV5UBE9"/>
<feature type="region of interest" description="Disordered" evidence="1">
    <location>
        <begin position="1"/>
        <end position="42"/>
    </location>
</feature>
<comment type="caution">
    <text evidence="2">The sequence shown here is derived from an EMBL/GenBank/DDBJ whole genome shotgun (WGS) entry which is preliminary data.</text>
</comment>